<proteinExistence type="predicted"/>
<keyword evidence="3" id="KW-0804">Transcription</keyword>
<accession>A0A512AL54</accession>
<dbReference type="Pfam" id="PF07729">
    <property type="entry name" value="FCD"/>
    <property type="match status" value="1"/>
</dbReference>
<dbReference type="GO" id="GO:0003677">
    <property type="term" value="F:DNA binding"/>
    <property type="evidence" value="ECO:0007669"/>
    <property type="project" value="UniProtKB-KW"/>
</dbReference>
<dbReference type="Pfam" id="PF00392">
    <property type="entry name" value="GntR"/>
    <property type="match status" value="1"/>
</dbReference>
<dbReference type="Proteomes" id="UP000321464">
    <property type="component" value="Unassembled WGS sequence"/>
</dbReference>
<dbReference type="InterPro" id="IPR011711">
    <property type="entry name" value="GntR_C"/>
</dbReference>
<dbReference type="Gene3D" id="1.10.10.10">
    <property type="entry name" value="Winged helix-like DNA-binding domain superfamily/Winged helix DNA-binding domain"/>
    <property type="match status" value="1"/>
</dbReference>
<evidence type="ECO:0000313" key="7">
    <source>
        <dbReference type="Proteomes" id="UP000321464"/>
    </source>
</evidence>
<sequence>MHQQVLARLRENILLGRIEPGQALTIRGLAAELGVSAQPVREALRQLVAERALELMDNRRVRIPPMTIERFEDLIAARIVLEAEAAARAMPYVTESLIGRLEAEDAAVNTAVAERDYDRWIGANYAFHSMLYGAAGQSAFLPLIESLWLQVGPFLRRAIRTISGHYTVDRHNEALAALRRRDTMALRIAIEADIRDGIAHIGSTLIRSEALGAGTGADAVRGPSTSSGRAGVVSEAV</sequence>
<dbReference type="PROSITE" id="PS50949">
    <property type="entry name" value="HTH_GNTR"/>
    <property type="match status" value="1"/>
</dbReference>
<dbReference type="InterPro" id="IPR036388">
    <property type="entry name" value="WH-like_DNA-bd_sf"/>
</dbReference>
<dbReference type="Gene3D" id="1.20.120.530">
    <property type="entry name" value="GntR ligand-binding domain-like"/>
    <property type="match status" value="1"/>
</dbReference>
<keyword evidence="1" id="KW-0805">Transcription regulation</keyword>
<dbReference type="InterPro" id="IPR008920">
    <property type="entry name" value="TF_FadR/GntR_C"/>
</dbReference>
<comment type="caution">
    <text evidence="6">The sequence shown here is derived from an EMBL/GenBank/DDBJ whole genome shotgun (WGS) entry which is preliminary data.</text>
</comment>
<dbReference type="PANTHER" id="PTHR43537">
    <property type="entry name" value="TRANSCRIPTIONAL REGULATOR, GNTR FAMILY"/>
    <property type="match status" value="1"/>
</dbReference>
<evidence type="ECO:0000313" key="6">
    <source>
        <dbReference type="EMBL" id="GEO00433.1"/>
    </source>
</evidence>
<keyword evidence="2" id="KW-0238">DNA-binding</keyword>
<dbReference type="SMART" id="SM00345">
    <property type="entry name" value="HTH_GNTR"/>
    <property type="match status" value="1"/>
</dbReference>
<evidence type="ECO:0000256" key="4">
    <source>
        <dbReference type="SAM" id="MobiDB-lite"/>
    </source>
</evidence>
<name>A0A512AL54_9SPHN</name>
<organism evidence="6 7">
    <name type="scientific">Novosphingobium sediminis</name>
    <dbReference type="NCBI Taxonomy" id="707214"/>
    <lineage>
        <taxon>Bacteria</taxon>
        <taxon>Pseudomonadati</taxon>
        <taxon>Pseudomonadota</taxon>
        <taxon>Alphaproteobacteria</taxon>
        <taxon>Sphingomonadales</taxon>
        <taxon>Sphingomonadaceae</taxon>
        <taxon>Novosphingobium</taxon>
    </lineage>
</organism>
<evidence type="ECO:0000256" key="3">
    <source>
        <dbReference type="ARBA" id="ARBA00023163"/>
    </source>
</evidence>
<protein>
    <submittedName>
        <fullName evidence="6">GntR family transcriptional regulator</fullName>
    </submittedName>
</protein>
<gene>
    <name evidence="6" type="ORF">NSE01_22650</name>
</gene>
<reference evidence="6 7" key="1">
    <citation type="submission" date="2019-07" db="EMBL/GenBank/DDBJ databases">
        <title>Whole genome shotgun sequence of Novosphingobium sediminis NBRC 106119.</title>
        <authorList>
            <person name="Hosoyama A."/>
            <person name="Uohara A."/>
            <person name="Ohji S."/>
            <person name="Ichikawa N."/>
        </authorList>
    </citation>
    <scope>NUCLEOTIDE SEQUENCE [LARGE SCALE GENOMIC DNA]</scope>
    <source>
        <strain evidence="6 7">NBRC 106119</strain>
    </source>
</reference>
<evidence type="ECO:0000256" key="2">
    <source>
        <dbReference type="ARBA" id="ARBA00023125"/>
    </source>
</evidence>
<evidence type="ECO:0000259" key="5">
    <source>
        <dbReference type="PROSITE" id="PS50949"/>
    </source>
</evidence>
<feature type="region of interest" description="Disordered" evidence="4">
    <location>
        <begin position="216"/>
        <end position="237"/>
    </location>
</feature>
<feature type="domain" description="HTH gntR-type" evidence="5">
    <location>
        <begin position="1"/>
        <end position="66"/>
    </location>
</feature>
<evidence type="ECO:0000256" key="1">
    <source>
        <dbReference type="ARBA" id="ARBA00023015"/>
    </source>
</evidence>
<dbReference type="GO" id="GO:0003700">
    <property type="term" value="F:DNA-binding transcription factor activity"/>
    <property type="evidence" value="ECO:0007669"/>
    <property type="project" value="InterPro"/>
</dbReference>
<dbReference type="PANTHER" id="PTHR43537:SF39">
    <property type="entry name" value="HTH-TYPE TRANSCRIPTIONAL REGULATOR MCBR"/>
    <property type="match status" value="1"/>
</dbReference>
<dbReference type="InterPro" id="IPR036390">
    <property type="entry name" value="WH_DNA-bd_sf"/>
</dbReference>
<keyword evidence="7" id="KW-1185">Reference proteome</keyword>
<dbReference type="SUPFAM" id="SSF48008">
    <property type="entry name" value="GntR ligand-binding domain-like"/>
    <property type="match status" value="1"/>
</dbReference>
<dbReference type="InterPro" id="IPR000524">
    <property type="entry name" value="Tscrpt_reg_HTH_GntR"/>
</dbReference>
<dbReference type="SUPFAM" id="SSF46785">
    <property type="entry name" value="Winged helix' DNA-binding domain"/>
    <property type="match status" value="1"/>
</dbReference>
<dbReference type="AlphaFoldDB" id="A0A512AL54"/>
<dbReference type="EMBL" id="BJYR01000015">
    <property type="protein sequence ID" value="GEO00433.1"/>
    <property type="molecule type" value="Genomic_DNA"/>
</dbReference>
<dbReference type="SMART" id="SM00895">
    <property type="entry name" value="FCD"/>
    <property type="match status" value="1"/>
</dbReference>